<keyword evidence="3 6" id="KW-0418">Kinase</keyword>
<protein>
    <submittedName>
        <fullName evidence="6">Protein kinase domain-containing protein</fullName>
    </submittedName>
</protein>
<evidence type="ECO:0000313" key="6">
    <source>
        <dbReference type="EMBL" id="JAP91405.1"/>
    </source>
</evidence>
<sequence>KTVREHDQIKIFMEYAGGNTLVQKIEEKQLYEDDIWYVLICLMDGVRFLHSNSIIHRDIKPENILFTKNNVLKLCDFGFMKFLDDSNETSSKVGTQGYAAPEVRKPNYSFSVDYWSIGICLFEMLFGYVPYTLAFGQPFPDKFTPHQHLQDICKQLLYLNPLARLDSNQFFNMKIVIDKIEYLRSIGKVFDDNLWLK</sequence>
<keyword evidence="2" id="KW-0547">Nucleotide-binding</keyword>
<dbReference type="InterPro" id="IPR008271">
    <property type="entry name" value="Ser/Thr_kinase_AS"/>
</dbReference>
<gene>
    <name evidence="6" type="ORF">TPC1_16997</name>
</gene>
<dbReference type="InterPro" id="IPR045269">
    <property type="entry name" value="Atg1-like"/>
</dbReference>
<name>A0A146K6D2_9EUKA</name>
<dbReference type="InterPro" id="IPR000719">
    <property type="entry name" value="Prot_kinase_dom"/>
</dbReference>
<dbReference type="Pfam" id="PF00069">
    <property type="entry name" value="Pkinase"/>
    <property type="match status" value="1"/>
</dbReference>
<feature type="non-terminal residue" evidence="6">
    <location>
        <position position="1"/>
    </location>
</feature>
<dbReference type="PROSITE" id="PS00108">
    <property type="entry name" value="PROTEIN_KINASE_ST"/>
    <property type="match status" value="1"/>
</dbReference>
<evidence type="ECO:0000256" key="1">
    <source>
        <dbReference type="ARBA" id="ARBA00022679"/>
    </source>
</evidence>
<dbReference type="GO" id="GO:0005829">
    <property type="term" value="C:cytosol"/>
    <property type="evidence" value="ECO:0007669"/>
    <property type="project" value="TreeGrafter"/>
</dbReference>
<dbReference type="GO" id="GO:0016020">
    <property type="term" value="C:membrane"/>
    <property type="evidence" value="ECO:0007669"/>
    <property type="project" value="TreeGrafter"/>
</dbReference>
<evidence type="ECO:0000256" key="3">
    <source>
        <dbReference type="ARBA" id="ARBA00022777"/>
    </source>
</evidence>
<dbReference type="InterPro" id="IPR011009">
    <property type="entry name" value="Kinase-like_dom_sf"/>
</dbReference>
<feature type="non-terminal residue" evidence="6">
    <location>
        <position position="197"/>
    </location>
</feature>
<dbReference type="GO" id="GO:0000407">
    <property type="term" value="C:phagophore assembly site"/>
    <property type="evidence" value="ECO:0007669"/>
    <property type="project" value="TreeGrafter"/>
</dbReference>
<dbReference type="GO" id="GO:0000045">
    <property type="term" value="P:autophagosome assembly"/>
    <property type="evidence" value="ECO:0007669"/>
    <property type="project" value="TreeGrafter"/>
</dbReference>
<dbReference type="PANTHER" id="PTHR24348:SF22">
    <property type="entry name" value="NON-SPECIFIC SERINE_THREONINE PROTEIN KINASE"/>
    <property type="match status" value="1"/>
</dbReference>
<dbReference type="SMART" id="SM00220">
    <property type="entry name" value="S_TKc"/>
    <property type="match status" value="1"/>
</dbReference>
<keyword evidence="1" id="KW-0808">Transferase</keyword>
<dbReference type="EMBL" id="GDID01005201">
    <property type="protein sequence ID" value="JAP91405.1"/>
    <property type="molecule type" value="Transcribed_RNA"/>
</dbReference>
<dbReference type="PROSITE" id="PS50011">
    <property type="entry name" value="PROTEIN_KINASE_DOM"/>
    <property type="match status" value="1"/>
</dbReference>
<evidence type="ECO:0000256" key="4">
    <source>
        <dbReference type="ARBA" id="ARBA00022840"/>
    </source>
</evidence>
<dbReference type="PANTHER" id="PTHR24348">
    <property type="entry name" value="SERINE/THREONINE-PROTEIN KINASE UNC-51-RELATED"/>
    <property type="match status" value="1"/>
</dbReference>
<accession>A0A146K6D2</accession>
<proteinExistence type="predicted"/>
<dbReference type="AlphaFoldDB" id="A0A146K6D2"/>
<dbReference type="GO" id="GO:0005776">
    <property type="term" value="C:autophagosome"/>
    <property type="evidence" value="ECO:0007669"/>
    <property type="project" value="TreeGrafter"/>
</dbReference>
<feature type="domain" description="Protein kinase" evidence="5">
    <location>
        <begin position="1"/>
        <end position="183"/>
    </location>
</feature>
<evidence type="ECO:0000259" key="5">
    <source>
        <dbReference type="PROSITE" id="PS50011"/>
    </source>
</evidence>
<evidence type="ECO:0000256" key="2">
    <source>
        <dbReference type="ARBA" id="ARBA00022741"/>
    </source>
</evidence>
<dbReference type="GO" id="GO:0004674">
    <property type="term" value="F:protein serine/threonine kinase activity"/>
    <property type="evidence" value="ECO:0007669"/>
    <property type="project" value="InterPro"/>
</dbReference>
<dbReference type="GO" id="GO:0010506">
    <property type="term" value="P:regulation of autophagy"/>
    <property type="evidence" value="ECO:0007669"/>
    <property type="project" value="InterPro"/>
</dbReference>
<dbReference type="SUPFAM" id="SSF56112">
    <property type="entry name" value="Protein kinase-like (PK-like)"/>
    <property type="match status" value="1"/>
</dbReference>
<reference evidence="6" key="1">
    <citation type="submission" date="2015-07" db="EMBL/GenBank/DDBJ databases">
        <title>Adaptation to a free-living lifestyle via gene acquisitions in the diplomonad Trepomonas sp. PC1.</title>
        <authorList>
            <person name="Xu F."/>
            <person name="Jerlstrom-Hultqvist J."/>
            <person name="Kolisko M."/>
            <person name="Simpson A.G.B."/>
            <person name="Roger A.J."/>
            <person name="Svard S.G."/>
            <person name="Andersson J.O."/>
        </authorList>
    </citation>
    <scope>NUCLEOTIDE SEQUENCE</scope>
    <source>
        <strain evidence="6">PC1</strain>
    </source>
</reference>
<organism evidence="6">
    <name type="scientific">Trepomonas sp. PC1</name>
    <dbReference type="NCBI Taxonomy" id="1076344"/>
    <lineage>
        <taxon>Eukaryota</taxon>
        <taxon>Metamonada</taxon>
        <taxon>Diplomonadida</taxon>
        <taxon>Hexamitidae</taxon>
        <taxon>Hexamitinae</taxon>
        <taxon>Trepomonas</taxon>
    </lineage>
</organism>
<keyword evidence="4" id="KW-0067">ATP-binding</keyword>
<dbReference type="GO" id="GO:0005524">
    <property type="term" value="F:ATP binding"/>
    <property type="evidence" value="ECO:0007669"/>
    <property type="project" value="UniProtKB-KW"/>
</dbReference>
<dbReference type="Gene3D" id="1.10.510.10">
    <property type="entry name" value="Transferase(Phosphotransferase) domain 1"/>
    <property type="match status" value="1"/>
</dbReference>